<dbReference type="RefSeq" id="XP_066832494.1">
    <property type="nucleotide sequence ID" value="XM_066975901.1"/>
</dbReference>
<dbReference type="Gene3D" id="3.40.50.1820">
    <property type="entry name" value="alpha/beta hydrolase"/>
    <property type="match status" value="1"/>
</dbReference>
<reference evidence="2 3" key="1">
    <citation type="submission" date="2024-03" db="EMBL/GenBank/DDBJ databases">
        <authorList>
            <person name="Brejova B."/>
        </authorList>
    </citation>
    <scope>NUCLEOTIDE SEQUENCE [LARGE SCALE GENOMIC DNA]</scope>
    <source>
        <strain evidence="2 3">CBS 14171</strain>
    </source>
</reference>
<dbReference type="InterPro" id="IPR029058">
    <property type="entry name" value="AB_hydrolase_fold"/>
</dbReference>
<dbReference type="InterPro" id="IPR010424">
    <property type="entry name" value="EutQ"/>
</dbReference>
<evidence type="ECO:0000256" key="1">
    <source>
        <dbReference type="SAM" id="Phobius"/>
    </source>
</evidence>
<dbReference type="PANTHER" id="PTHR36169:SF1">
    <property type="entry name" value="ACETATE KINASE EUTQ"/>
    <property type="match status" value="1"/>
</dbReference>
<sequence>MLSLRAWYVLLSIPIKLLVALIKYPFFGGINERYRNNLRLTLKLQLYRTALSIPVKDAHVISILSSYFLINKMIKSLYPSLTRGLNKYGQRYDKQSIWLVEATKRSKDDPILIFLHGGGYYLEAMPEQMQSVLSIYHLLEPKKRDKLSVLHLDYKLASRGHYVTSQLYQFAETYEALTARDGNTNIILMGDSAGGHIAITFLQHLKQQQKKALPWPTSLVLISPWVKLHPEPHQGTKGWSYYENSKRDIIQYRFFQEKNRQVAIIGAKNHKRFFSESGQKKVVEDPSHLDMLISPGNHPYSYSDWDDIPTLNDAGHSVFVVLGEHEVFRDDILEWCQYAVKSPLIKQKLDSGGVVDAKIHEYADDEKLNGAYINIEVEPWGVHDAALFMENDIASKLQKNPHLKLSNLDRKEYFGIVHICEFLNKVL</sequence>
<organism evidence="2 3">
    <name type="scientific">Lodderomyces beijingensis</name>
    <dbReference type="NCBI Taxonomy" id="1775926"/>
    <lineage>
        <taxon>Eukaryota</taxon>
        <taxon>Fungi</taxon>
        <taxon>Dikarya</taxon>
        <taxon>Ascomycota</taxon>
        <taxon>Saccharomycotina</taxon>
        <taxon>Pichiomycetes</taxon>
        <taxon>Debaryomycetaceae</taxon>
        <taxon>Candida/Lodderomyces clade</taxon>
        <taxon>Lodderomyces</taxon>
    </lineage>
</organism>
<gene>
    <name evidence="2" type="ORF">LODBEIA_P55560</name>
</gene>
<dbReference type="PANTHER" id="PTHR36169">
    <property type="entry name" value="ETHANOLAMINE UTILIZATION PROTEIN EUTQ"/>
    <property type="match status" value="1"/>
</dbReference>
<proteinExistence type="predicted"/>
<dbReference type="SUPFAM" id="SSF53474">
    <property type="entry name" value="alpha/beta-Hydrolases"/>
    <property type="match status" value="1"/>
</dbReference>
<keyword evidence="3" id="KW-1185">Reference proteome</keyword>
<keyword evidence="1" id="KW-0472">Membrane</keyword>
<dbReference type="Pfam" id="PF10340">
    <property type="entry name" value="Say1_Mug180"/>
    <property type="match status" value="1"/>
</dbReference>
<feature type="transmembrane region" description="Helical" evidence="1">
    <location>
        <begin position="6"/>
        <end position="26"/>
    </location>
</feature>
<keyword evidence="1" id="KW-1133">Transmembrane helix</keyword>
<evidence type="ECO:0000313" key="3">
    <source>
        <dbReference type="Proteomes" id="UP001497383"/>
    </source>
</evidence>
<accession>A0ABP0ZV78</accession>
<dbReference type="Proteomes" id="UP001497383">
    <property type="component" value="Chromosome 7"/>
</dbReference>
<dbReference type="InterPro" id="IPR019436">
    <property type="entry name" value="Say1-like"/>
</dbReference>
<dbReference type="EMBL" id="OZ022411">
    <property type="protein sequence ID" value="CAK9441688.1"/>
    <property type="molecule type" value="Genomic_DNA"/>
</dbReference>
<dbReference type="GeneID" id="92210752"/>
<name>A0ABP0ZV78_9ASCO</name>
<evidence type="ECO:0008006" key="4">
    <source>
        <dbReference type="Google" id="ProtNLM"/>
    </source>
</evidence>
<evidence type="ECO:0000313" key="2">
    <source>
        <dbReference type="EMBL" id="CAK9441688.1"/>
    </source>
</evidence>
<protein>
    <recommendedName>
        <fullName evidence="4">Alpha/beta hydrolase fold-3 domain-containing protein</fullName>
    </recommendedName>
</protein>
<keyword evidence="1" id="KW-0812">Transmembrane</keyword>